<reference evidence="2" key="1">
    <citation type="journal article" date="2019" name="Int. J. Syst. Evol. Microbiol.">
        <title>The Global Catalogue of Microorganisms (GCM) 10K type strain sequencing project: providing services to taxonomists for standard genome sequencing and annotation.</title>
        <authorList>
            <consortium name="The Broad Institute Genomics Platform"/>
            <consortium name="The Broad Institute Genome Sequencing Center for Infectious Disease"/>
            <person name="Wu L."/>
            <person name="Ma J."/>
        </authorList>
    </citation>
    <scope>NUCLEOTIDE SEQUENCE [LARGE SCALE GENOMIC DNA]</scope>
    <source>
        <strain evidence="2">JCM 17106</strain>
    </source>
</reference>
<dbReference type="Proteomes" id="UP001500459">
    <property type="component" value="Unassembled WGS sequence"/>
</dbReference>
<evidence type="ECO:0000313" key="2">
    <source>
        <dbReference type="Proteomes" id="UP001500459"/>
    </source>
</evidence>
<evidence type="ECO:0000313" key="1">
    <source>
        <dbReference type="EMBL" id="GAA3508373.1"/>
    </source>
</evidence>
<dbReference type="EMBL" id="BAABCW010000006">
    <property type="protein sequence ID" value="GAA3508373.1"/>
    <property type="molecule type" value="Genomic_DNA"/>
</dbReference>
<name>A0ABP6UJZ4_9FLAO</name>
<protein>
    <submittedName>
        <fullName evidence="1">Uncharacterized protein</fullName>
    </submittedName>
</protein>
<organism evidence="1 2">
    <name type="scientific">Aquimarina addita</name>
    <dbReference type="NCBI Taxonomy" id="870485"/>
    <lineage>
        <taxon>Bacteria</taxon>
        <taxon>Pseudomonadati</taxon>
        <taxon>Bacteroidota</taxon>
        <taxon>Flavobacteriia</taxon>
        <taxon>Flavobacteriales</taxon>
        <taxon>Flavobacteriaceae</taxon>
        <taxon>Aquimarina</taxon>
    </lineage>
</organism>
<accession>A0ABP6UJZ4</accession>
<keyword evidence="2" id="KW-1185">Reference proteome</keyword>
<comment type="caution">
    <text evidence="1">The sequence shown here is derived from an EMBL/GenBank/DDBJ whole genome shotgun (WGS) entry which is preliminary data.</text>
</comment>
<proteinExistence type="predicted"/>
<sequence>MLFAITNIEAQFDIEETMNEVLVLDKVIETSNPNLMYDHTFDIKKYTKNGNNYEINSYSNKKFNNKIALFGIVVESFQVTIVNDIILFIEIDLEFSNSNVEHIQSEFTKYFGQYVDEVSKVKGSQRKLFYNKDRLGFFINAFLETDLNDGDLTIGYVTKEYIDLSYAK</sequence>
<gene>
    <name evidence="1" type="ORF">GCM10022393_19310</name>
</gene>